<accession>A0A5S4EN11</accession>
<dbReference type="EMBL" id="SWAD01000040">
    <property type="protein sequence ID" value="TMQ76797.1"/>
    <property type="molecule type" value="Genomic_DNA"/>
</dbReference>
<keyword evidence="2" id="KW-1185">Reference proteome</keyword>
<dbReference type="AlphaFoldDB" id="A0A5S4EN11"/>
<reference evidence="1 2" key="1">
    <citation type="submission" date="2019-04" db="EMBL/GenBank/DDBJ databases">
        <title>A novel phosphate-accumulating bacterium identified in bioreactor for phosphate removal from wastewater.</title>
        <authorList>
            <person name="Kotlyarov R.Y."/>
            <person name="Beletsky A.V."/>
            <person name="Kallistova A.Y."/>
            <person name="Dorofeev A.G."/>
            <person name="Nikolaev Y.Y."/>
            <person name="Pimenov N.V."/>
            <person name="Ravin N.V."/>
            <person name="Mardanov A.V."/>
        </authorList>
    </citation>
    <scope>NUCLEOTIDE SEQUENCE [LARGE SCALE GENOMIC DNA]</scope>
    <source>
        <strain evidence="1 2">Bin19</strain>
    </source>
</reference>
<comment type="caution">
    <text evidence="1">The sequence shown here is derived from an EMBL/GenBank/DDBJ whole genome shotgun (WGS) entry which is preliminary data.</text>
</comment>
<dbReference type="PANTHER" id="PTHR33408">
    <property type="entry name" value="TRANSPOSASE"/>
    <property type="match status" value="1"/>
</dbReference>
<sequence>MTDPDHDNLATFRRRSLDELSDLFVQIREMAKEMKLLKLGNVCLDGTKIQANASRRSALSHGHIEKREAQIKAEVQELFALAEQGIKPTFLTVSAFRTKSSAVKIGWRQWPWPKRRWLTEPRSTIKERKPSTTTRWRGG</sequence>
<name>A0A5S4EN11_9PROT</name>
<evidence type="ECO:0000313" key="1">
    <source>
        <dbReference type="EMBL" id="TMQ76797.1"/>
    </source>
</evidence>
<organism evidence="1 2">
    <name type="scientific">Candidatus Accumulibacter phosphatis</name>
    <dbReference type="NCBI Taxonomy" id="327160"/>
    <lineage>
        <taxon>Bacteria</taxon>
        <taxon>Pseudomonadati</taxon>
        <taxon>Pseudomonadota</taxon>
        <taxon>Betaproteobacteria</taxon>
        <taxon>Candidatus Accumulibacter</taxon>
    </lineage>
</organism>
<dbReference type="Proteomes" id="UP000306324">
    <property type="component" value="Unassembled WGS sequence"/>
</dbReference>
<gene>
    <name evidence="1" type="ORF">ACCUM_3929</name>
</gene>
<evidence type="ECO:0000313" key="2">
    <source>
        <dbReference type="Proteomes" id="UP000306324"/>
    </source>
</evidence>
<proteinExistence type="predicted"/>
<protein>
    <submittedName>
        <fullName evidence="1">Mobile element protein</fullName>
    </submittedName>
</protein>